<feature type="compositionally biased region" description="Basic and acidic residues" evidence="1">
    <location>
        <begin position="96"/>
        <end position="113"/>
    </location>
</feature>
<dbReference type="RefSeq" id="WP_112063402.1">
    <property type="nucleotide sequence ID" value="NZ_AWFB01000078.1"/>
</dbReference>
<dbReference type="AlphaFoldDB" id="A0A8B2PJN9"/>
<evidence type="ECO:0000313" key="2">
    <source>
        <dbReference type="EMBL" id="RAN30648.1"/>
    </source>
</evidence>
<gene>
    <name evidence="2" type="ORF">HY3_05720</name>
</gene>
<proteinExistence type="predicted"/>
<keyword evidence="3" id="KW-1185">Reference proteome</keyword>
<name>A0A8B2PJN9_9PROT</name>
<accession>A0A8B2PJN9</accession>
<evidence type="ECO:0000256" key="1">
    <source>
        <dbReference type="SAM" id="MobiDB-lite"/>
    </source>
</evidence>
<reference evidence="2 3" key="1">
    <citation type="submission" date="2013-04" db="EMBL/GenBank/DDBJ databases">
        <title>Hyphomonas sp. T24B3 Genome Sequencing.</title>
        <authorList>
            <person name="Lai Q."/>
            <person name="Shao Z."/>
        </authorList>
    </citation>
    <scope>NUCLEOTIDE SEQUENCE [LARGE SCALE GENOMIC DNA]</scope>
    <source>
        <strain evidence="2 3">T24B3</strain>
    </source>
</reference>
<comment type="caution">
    <text evidence="2">The sequence shown here is derived from an EMBL/GenBank/DDBJ whole genome shotgun (WGS) entry which is preliminary data.</text>
</comment>
<evidence type="ECO:0000313" key="3">
    <source>
        <dbReference type="Proteomes" id="UP000249123"/>
    </source>
</evidence>
<feature type="region of interest" description="Disordered" evidence="1">
    <location>
        <begin position="91"/>
        <end position="113"/>
    </location>
</feature>
<dbReference type="EMBL" id="AWFB01000078">
    <property type="protein sequence ID" value="RAN30648.1"/>
    <property type="molecule type" value="Genomic_DNA"/>
</dbReference>
<dbReference type="Proteomes" id="UP000249123">
    <property type="component" value="Unassembled WGS sequence"/>
</dbReference>
<sequence length="113" mass="12157">MDEGLWQLADYPDIPHERGLDGCARKLLEGQGPHPAPLAMPGDIVGLVRLEGGQCVIRKAQYNIYADGIPRLTLLPQGADVLITAPKSRAHSSCGDIHKSPHDLARERGKSTG</sequence>
<protein>
    <submittedName>
        <fullName evidence="2">Uncharacterized protein</fullName>
    </submittedName>
</protein>
<organism evidence="2 3">
    <name type="scientific">Hyphomonas pacifica</name>
    <dbReference type="NCBI Taxonomy" id="1280941"/>
    <lineage>
        <taxon>Bacteria</taxon>
        <taxon>Pseudomonadati</taxon>
        <taxon>Pseudomonadota</taxon>
        <taxon>Alphaproteobacteria</taxon>
        <taxon>Hyphomonadales</taxon>
        <taxon>Hyphomonadaceae</taxon>
        <taxon>Hyphomonas</taxon>
    </lineage>
</organism>